<feature type="domain" description="Peptidase M56" evidence="2">
    <location>
        <begin position="61"/>
        <end position="263"/>
    </location>
</feature>
<reference evidence="5" key="1">
    <citation type="submission" date="2015-07" db="EMBL/GenBank/DDBJ databases">
        <title>Genome sequencing project for genomic taxonomy and phylogenomics of Bacillus-like bacteria.</title>
        <authorList>
            <person name="Liu B."/>
            <person name="Wang J."/>
            <person name="Zhu Y."/>
            <person name="Liu G."/>
            <person name="Chen Q."/>
            <person name="Chen Z."/>
            <person name="Lan J."/>
            <person name="Che J."/>
            <person name="Ge C."/>
            <person name="Shi H."/>
            <person name="Pan Z."/>
            <person name="Liu X."/>
        </authorList>
    </citation>
    <scope>NUCLEOTIDE SEQUENCE [LARGE SCALE GENOMIC DNA]</scope>
    <source>
        <strain evidence="5">DSM 9887</strain>
    </source>
</reference>
<dbReference type="AlphaFoldDB" id="A0A0K9YRW6"/>
<dbReference type="InterPro" id="IPR052173">
    <property type="entry name" value="Beta-lactam_resp_regulator"/>
</dbReference>
<evidence type="ECO:0000313" key="5">
    <source>
        <dbReference type="Proteomes" id="UP000036834"/>
    </source>
</evidence>
<organism evidence="4 5">
    <name type="scientific">Brevibacillus reuszeri</name>
    <dbReference type="NCBI Taxonomy" id="54915"/>
    <lineage>
        <taxon>Bacteria</taxon>
        <taxon>Bacillati</taxon>
        <taxon>Bacillota</taxon>
        <taxon>Bacilli</taxon>
        <taxon>Bacillales</taxon>
        <taxon>Paenibacillaceae</taxon>
        <taxon>Brevibacillus</taxon>
    </lineage>
</organism>
<name>A0A0K9YRW6_9BACL</name>
<keyword evidence="1" id="KW-1133">Transmembrane helix</keyword>
<dbReference type="STRING" id="54915.ADS79_22115"/>
<dbReference type="EMBL" id="BJON01000003">
    <property type="protein sequence ID" value="GED67121.1"/>
    <property type="molecule type" value="Genomic_DNA"/>
</dbReference>
<evidence type="ECO:0000259" key="2">
    <source>
        <dbReference type="Pfam" id="PF05569"/>
    </source>
</evidence>
<gene>
    <name evidence="4" type="ORF">ADS79_22115</name>
    <name evidence="3" type="ORF">BRE01_08230</name>
</gene>
<dbReference type="CDD" id="cd07341">
    <property type="entry name" value="M56_BlaR1_MecR1_like"/>
    <property type="match status" value="1"/>
</dbReference>
<protein>
    <recommendedName>
        <fullName evidence="2">Peptidase M56 domain-containing protein</fullName>
    </recommendedName>
</protein>
<accession>A0A0K9YRW6</accession>
<keyword evidence="6" id="KW-1185">Reference proteome</keyword>
<dbReference type="PANTHER" id="PTHR34978:SF3">
    <property type="entry name" value="SLR0241 PROTEIN"/>
    <property type="match status" value="1"/>
</dbReference>
<reference evidence="4" key="2">
    <citation type="submission" date="2015-07" db="EMBL/GenBank/DDBJ databases">
        <title>MeaNS - Measles Nucleotide Surveillance Program.</title>
        <authorList>
            <person name="Tran T."/>
            <person name="Druce J."/>
        </authorList>
    </citation>
    <scope>NUCLEOTIDE SEQUENCE</scope>
    <source>
        <strain evidence="4">DSM 9887</strain>
    </source>
</reference>
<dbReference type="EMBL" id="LGIQ01000009">
    <property type="protein sequence ID" value="KNB71474.1"/>
    <property type="molecule type" value="Genomic_DNA"/>
</dbReference>
<dbReference type="Proteomes" id="UP000319578">
    <property type="component" value="Unassembled WGS sequence"/>
</dbReference>
<dbReference type="PATRIC" id="fig|54915.3.peg.3549"/>
<dbReference type="Proteomes" id="UP000036834">
    <property type="component" value="Unassembled WGS sequence"/>
</dbReference>
<dbReference type="PANTHER" id="PTHR34978">
    <property type="entry name" value="POSSIBLE SENSOR-TRANSDUCER PROTEIN BLAR"/>
    <property type="match status" value="1"/>
</dbReference>
<feature type="transmembrane region" description="Helical" evidence="1">
    <location>
        <begin position="71"/>
        <end position="89"/>
    </location>
</feature>
<comment type="caution">
    <text evidence="4">The sequence shown here is derived from an EMBL/GenBank/DDBJ whole genome shotgun (WGS) entry which is preliminary data.</text>
</comment>
<sequence>MNVLIYAFYLIPFYMLYSCWDHDLLKAASSRFTESPTLNKVLSITDSPDWKADSFAVTHESSFSSMLLIELIPYTLVAGTVIFLLVILFQNIAFHRRISWLCEQAEDPIILNELAICQQKLGIKKEIPVYLSPYCRTPFLYGIGKPRIVLPAAMDFSGEQYHQIFLHEMTHYKRHDTLLKCLFIVTNALHWFNPLAYLARRDIDRYCELSCDEKIVQSMDEGERKRYGQLLLSVLWNAAQQKGGIYSAFSNTRKYMERRIQMIWGNKPVKRKKSALVLTMCALLSVAYISTAFAYSGSQHALLQTDASPKASASKAGAYLPDESMILEGEVGTTLRRGDLIFERIENDSHAFPEKVDAILANTSQTHLIKKSEGNEYGTIWVKNEGSRHVIFTVTNATPSGTVIPGSIVKIPAQTTWVITTQQPLTPGEYYANFTSGQAIMSGQVAFTFQMKE</sequence>
<evidence type="ECO:0000313" key="3">
    <source>
        <dbReference type="EMBL" id="GED67121.1"/>
    </source>
</evidence>
<evidence type="ECO:0000313" key="6">
    <source>
        <dbReference type="Proteomes" id="UP000319578"/>
    </source>
</evidence>
<proteinExistence type="predicted"/>
<keyword evidence="1" id="KW-0812">Transmembrane</keyword>
<dbReference type="InterPro" id="IPR008756">
    <property type="entry name" value="Peptidase_M56"/>
</dbReference>
<evidence type="ECO:0000256" key="1">
    <source>
        <dbReference type="SAM" id="Phobius"/>
    </source>
</evidence>
<evidence type="ECO:0000313" key="4">
    <source>
        <dbReference type="EMBL" id="KNB71474.1"/>
    </source>
</evidence>
<keyword evidence="1" id="KW-0472">Membrane</keyword>
<feature type="transmembrane region" description="Helical" evidence="1">
    <location>
        <begin position="275"/>
        <end position="295"/>
    </location>
</feature>
<dbReference type="Pfam" id="PF05569">
    <property type="entry name" value="Peptidase_M56"/>
    <property type="match status" value="1"/>
</dbReference>
<reference evidence="3 6" key="3">
    <citation type="submission" date="2019-06" db="EMBL/GenBank/DDBJ databases">
        <title>Whole genome shotgun sequence of Brevibacillus reuszeri NBRC 15719.</title>
        <authorList>
            <person name="Hosoyama A."/>
            <person name="Uohara A."/>
            <person name="Ohji S."/>
            <person name="Ichikawa N."/>
        </authorList>
    </citation>
    <scope>NUCLEOTIDE SEQUENCE [LARGE SCALE GENOMIC DNA]</scope>
    <source>
        <strain evidence="3 6">NBRC 15719</strain>
    </source>
</reference>